<feature type="compositionally biased region" description="Basic and acidic residues" evidence="1">
    <location>
        <begin position="235"/>
        <end position="246"/>
    </location>
</feature>
<dbReference type="AlphaFoldDB" id="A0A7S1LW53"/>
<protein>
    <submittedName>
        <fullName evidence="2">Uncharacterized protein</fullName>
    </submittedName>
</protein>
<evidence type="ECO:0000256" key="1">
    <source>
        <dbReference type="SAM" id="MobiDB-lite"/>
    </source>
</evidence>
<reference evidence="2" key="1">
    <citation type="submission" date="2021-01" db="EMBL/GenBank/DDBJ databases">
        <authorList>
            <person name="Corre E."/>
            <person name="Pelletier E."/>
            <person name="Niang G."/>
            <person name="Scheremetjew M."/>
            <person name="Finn R."/>
            <person name="Kale V."/>
            <person name="Holt S."/>
            <person name="Cochrane G."/>
            <person name="Meng A."/>
            <person name="Brown T."/>
            <person name="Cohen L."/>
        </authorList>
    </citation>
    <scope>NUCLEOTIDE SEQUENCE</scope>
    <source>
        <strain evidence="2">CCAP 1951/1</strain>
    </source>
</reference>
<sequence length="359" mass="39235">MQGGIRDIDATSKHRTLGQVEWSRQLSREVKPFFVPVPTAESRVQLGTGVDRPRRHAATLDMERSAPKPVDNRLDARDYTPLLHEQLHPRCGVNIAKAPARGAVFAPPQHQSEVVVDVEMHPGWGRGKKSAMSRAARSPSPGFPGGPGTRSATASPSADEKVATRVYSAYTPIPEAPAFEAVESRLTRPKGGFIPRCDERKLTPAPDHAPLEPNFDIRKPNKAVINLSCSRRHFASKEKKSEEYRRKFQTPPPPPLSTPEPTRSTPGFAPQRQSFDRSVSSLLATADADFRRAKKLMQQNFGTRSRSSLRSAMLYTPSPSSSPGQSPALRGRLRPGSGSTYGGASHDDRRGNATPETGN</sequence>
<name>A0A7S1LW53_NEODS</name>
<accession>A0A7S1LW53</accession>
<dbReference type="EMBL" id="HBGF01021609">
    <property type="protein sequence ID" value="CAD9115110.1"/>
    <property type="molecule type" value="Transcribed_RNA"/>
</dbReference>
<feature type="compositionally biased region" description="Low complexity" evidence="1">
    <location>
        <begin position="317"/>
        <end position="327"/>
    </location>
</feature>
<feature type="region of interest" description="Disordered" evidence="1">
    <location>
        <begin position="195"/>
        <end position="215"/>
    </location>
</feature>
<organism evidence="2">
    <name type="scientific">Neobodo designis</name>
    <name type="common">Flagellated protozoan</name>
    <name type="synonym">Bodo designis</name>
    <dbReference type="NCBI Taxonomy" id="312471"/>
    <lineage>
        <taxon>Eukaryota</taxon>
        <taxon>Discoba</taxon>
        <taxon>Euglenozoa</taxon>
        <taxon>Kinetoplastea</taxon>
        <taxon>Metakinetoplastina</taxon>
        <taxon>Neobodonida</taxon>
        <taxon>Neobodo</taxon>
    </lineage>
</organism>
<gene>
    <name evidence="2" type="ORF">NDES1114_LOCUS14258</name>
</gene>
<feature type="region of interest" description="Disordered" evidence="1">
    <location>
        <begin position="125"/>
        <end position="160"/>
    </location>
</feature>
<evidence type="ECO:0000313" key="2">
    <source>
        <dbReference type="EMBL" id="CAD9115110.1"/>
    </source>
</evidence>
<feature type="region of interest" description="Disordered" evidence="1">
    <location>
        <begin position="297"/>
        <end position="359"/>
    </location>
</feature>
<proteinExistence type="predicted"/>
<feature type="compositionally biased region" description="Polar residues" evidence="1">
    <location>
        <begin position="297"/>
        <end position="310"/>
    </location>
</feature>
<feature type="region of interest" description="Disordered" evidence="1">
    <location>
        <begin position="235"/>
        <end position="277"/>
    </location>
</feature>